<feature type="domain" description="HTH lysR-type" evidence="5">
    <location>
        <begin position="1"/>
        <end position="58"/>
    </location>
</feature>
<dbReference type="InterPro" id="IPR000847">
    <property type="entry name" value="LysR_HTH_N"/>
</dbReference>
<keyword evidence="4" id="KW-0804">Transcription</keyword>
<name>A0A7U8GT48_NEPCE</name>
<dbReference type="RefSeq" id="WP_007022647.1">
    <property type="nucleotide sequence ID" value="NZ_CH724127.1"/>
</dbReference>
<proteinExistence type="inferred from homology"/>
<keyword evidence="2" id="KW-0805">Transcription regulation</keyword>
<evidence type="ECO:0000256" key="1">
    <source>
        <dbReference type="ARBA" id="ARBA00009437"/>
    </source>
</evidence>
<dbReference type="FunFam" id="1.10.10.10:FF:000001">
    <property type="entry name" value="LysR family transcriptional regulator"/>
    <property type="match status" value="1"/>
</dbReference>
<dbReference type="AlphaFoldDB" id="A0A7U8GT48"/>
<keyword evidence="3" id="KW-0238">DNA-binding</keyword>
<dbReference type="InterPro" id="IPR005119">
    <property type="entry name" value="LysR_subst-bd"/>
</dbReference>
<reference evidence="6 7" key="1">
    <citation type="submission" date="2006-02" db="EMBL/GenBank/DDBJ databases">
        <authorList>
            <person name="Pinhassi J."/>
            <person name="Pedros-Alio C."/>
            <person name="Ferriera S."/>
            <person name="Johnson J."/>
            <person name="Kravitz S."/>
            <person name="Halpern A."/>
            <person name="Remington K."/>
            <person name="Beeson K."/>
            <person name="Tran B."/>
            <person name="Rogers Y.-H."/>
            <person name="Friedman R."/>
            <person name="Venter J.C."/>
        </authorList>
    </citation>
    <scope>NUCLEOTIDE SEQUENCE [LARGE SCALE GENOMIC DNA]</scope>
    <source>
        <strain evidence="6 7">MED92</strain>
    </source>
</reference>
<gene>
    <name evidence="6" type="ORF">MED92_03153</name>
</gene>
<evidence type="ECO:0000256" key="2">
    <source>
        <dbReference type="ARBA" id="ARBA00023015"/>
    </source>
</evidence>
<dbReference type="Proteomes" id="UP000002171">
    <property type="component" value="Unassembled WGS sequence"/>
</dbReference>
<evidence type="ECO:0000313" key="6">
    <source>
        <dbReference type="EMBL" id="EAR61912.1"/>
    </source>
</evidence>
<evidence type="ECO:0000256" key="3">
    <source>
        <dbReference type="ARBA" id="ARBA00023125"/>
    </source>
</evidence>
<evidence type="ECO:0000313" key="7">
    <source>
        <dbReference type="Proteomes" id="UP000002171"/>
    </source>
</evidence>
<organism evidence="6 7">
    <name type="scientific">Neptuniibacter caesariensis</name>
    <dbReference type="NCBI Taxonomy" id="207954"/>
    <lineage>
        <taxon>Bacteria</taxon>
        <taxon>Pseudomonadati</taxon>
        <taxon>Pseudomonadota</taxon>
        <taxon>Gammaproteobacteria</taxon>
        <taxon>Oceanospirillales</taxon>
        <taxon>Oceanospirillaceae</taxon>
        <taxon>Neptuniibacter</taxon>
    </lineage>
</organism>
<accession>A0A7U8GT48</accession>
<dbReference type="PROSITE" id="PS50931">
    <property type="entry name" value="HTH_LYSR"/>
    <property type="match status" value="1"/>
</dbReference>
<dbReference type="GO" id="GO:0003700">
    <property type="term" value="F:DNA-binding transcription factor activity"/>
    <property type="evidence" value="ECO:0007669"/>
    <property type="project" value="InterPro"/>
</dbReference>
<evidence type="ECO:0000256" key="4">
    <source>
        <dbReference type="ARBA" id="ARBA00023163"/>
    </source>
</evidence>
<comment type="caution">
    <text evidence="6">The sequence shown here is derived from an EMBL/GenBank/DDBJ whole genome shotgun (WGS) entry which is preliminary data.</text>
</comment>
<dbReference type="Gene3D" id="3.40.190.290">
    <property type="match status" value="1"/>
</dbReference>
<dbReference type="PRINTS" id="PR00039">
    <property type="entry name" value="HTHLYSR"/>
</dbReference>
<dbReference type="SUPFAM" id="SSF53850">
    <property type="entry name" value="Periplasmic binding protein-like II"/>
    <property type="match status" value="1"/>
</dbReference>
<dbReference type="SUPFAM" id="SSF46785">
    <property type="entry name" value="Winged helix' DNA-binding domain"/>
    <property type="match status" value="1"/>
</dbReference>
<sequence length="316" mass="36280">MNLKQMEAFRAVMLTGSVSQAAKQLFRTQPAVSMMISSLEEEVGFQLFERHKKRLYPTPEANYLYKEVEAIFSRIQDVSQTVQDIQNKQFGFLRIGCMPGPSTFYLPNLLADFLEDHPKVQVSLQTRTSDLVAEWVASNQYDIGLAEITQHQSQLAEDDRFTLPCFVAIPADNPLAQHEVITTSHLDGEPMITLHPDHMIFHDLLTQFEKHGHAMNVRLQTRFYIPALTFVERGLGVCVMDPMSIISYQSYARPGKVVFRRISPAINLKIGIFYPSDLPRSMITQEFAERLRENLIQIRDFPDQYLNWGEPHTSDK</sequence>
<dbReference type="Pfam" id="PF00126">
    <property type="entry name" value="HTH_1"/>
    <property type="match status" value="1"/>
</dbReference>
<keyword evidence="7" id="KW-1185">Reference proteome</keyword>
<dbReference type="Gene3D" id="1.10.10.10">
    <property type="entry name" value="Winged helix-like DNA-binding domain superfamily/Winged helix DNA-binding domain"/>
    <property type="match status" value="1"/>
</dbReference>
<dbReference type="PANTHER" id="PTHR30427:SF1">
    <property type="entry name" value="TRANSCRIPTIONAL ACTIVATOR PROTEIN LYSR"/>
    <property type="match status" value="1"/>
</dbReference>
<dbReference type="InterPro" id="IPR036390">
    <property type="entry name" value="WH_DNA-bd_sf"/>
</dbReference>
<dbReference type="Pfam" id="PF03466">
    <property type="entry name" value="LysR_substrate"/>
    <property type="match status" value="1"/>
</dbReference>
<dbReference type="OrthoDB" id="6624490at2"/>
<dbReference type="InterPro" id="IPR036388">
    <property type="entry name" value="WH-like_DNA-bd_sf"/>
</dbReference>
<dbReference type="GO" id="GO:0010628">
    <property type="term" value="P:positive regulation of gene expression"/>
    <property type="evidence" value="ECO:0007669"/>
    <property type="project" value="TreeGrafter"/>
</dbReference>
<protein>
    <submittedName>
        <fullName evidence="6">Transcriptional regulator, LysR family protein</fullName>
    </submittedName>
</protein>
<dbReference type="GO" id="GO:0043565">
    <property type="term" value="F:sequence-specific DNA binding"/>
    <property type="evidence" value="ECO:0007669"/>
    <property type="project" value="TreeGrafter"/>
</dbReference>
<evidence type="ECO:0000259" key="5">
    <source>
        <dbReference type="PROSITE" id="PS50931"/>
    </source>
</evidence>
<dbReference type="PANTHER" id="PTHR30427">
    <property type="entry name" value="TRANSCRIPTIONAL ACTIVATOR PROTEIN LYSR"/>
    <property type="match status" value="1"/>
</dbReference>
<comment type="similarity">
    <text evidence="1">Belongs to the LysR transcriptional regulatory family.</text>
</comment>
<dbReference type="EMBL" id="AAOW01000005">
    <property type="protein sequence ID" value="EAR61912.1"/>
    <property type="molecule type" value="Genomic_DNA"/>
</dbReference>